<reference evidence="3" key="1">
    <citation type="submission" date="2016-10" db="EMBL/GenBank/DDBJ databases">
        <authorList>
            <person name="Varghese N."/>
        </authorList>
    </citation>
    <scope>NUCLEOTIDE SEQUENCE [LARGE SCALE GENOMIC DNA]</scope>
    <source>
        <strain evidence="3">CGMCC 1.12284</strain>
    </source>
</reference>
<name>A0A1I0MYZ5_9EURY</name>
<evidence type="ECO:0000313" key="2">
    <source>
        <dbReference type="EMBL" id="SEV93985.1"/>
    </source>
</evidence>
<feature type="transmembrane region" description="Helical" evidence="1">
    <location>
        <begin position="42"/>
        <end position="59"/>
    </location>
</feature>
<keyword evidence="3" id="KW-1185">Reference proteome</keyword>
<evidence type="ECO:0000313" key="3">
    <source>
        <dbReference type="Proteomes" id="UP000183275"/>
    </source>
</evidence>
<evidence type="ECO:0000256" key="1">
    <source>
        <dbReference type="SAM" id="Phobius"/>
    </source>
</evidence>
<sequence>MTGFVGRLSVLGGIATVIAVGIILLAGGFVEFGLNDGWRSGVVPGLALFLLSGLIAAWYESGDRDEKSS</sequence>
<proteinExistence type="predicted"/>
<protein>
    <submittedName>
        <fullName evidence="2">Uncharacterized protein</fullName>
    </submittedName>
</protein>
<dbReference type="AlphaFoldDB" id="A0A1I0MYZ5"/>
<keyword evidence="1" id="KW-0812">Transmembrane</keyword>
<dbReference type="Proteomes" id="UP000183275">
    <property type="component" value="Unassembled WGS sequence"/>
</dbReference>
<dbReference type="EMBL" id="FOIS01000002">
    <property type="protein sequence ID" value="SEV93985.1"/>
    <property type="molecule type" value="Genomic_DNA"/>
</dbReference>
<dbReference type="RefSeq" id="WP_049990509.1">
    <property type="nucleotide sequence ID" value="NZ_FOIS01000002.1"/>
</dbReference>
<keyword evidence="1" id="KW-1133">Transmembrane helix</keyword>
<organism evidence="2 3">
    <name type="scientific">Natrinema salifodinae</name>
    <dbReference type="NCBI Taxonomy" id="1202768"/>
    <lineage>
        <taxon>Archaea</taxon>
        <taxon>Methanobacteriati</taxon>
        <taxon>Methanobacteriota</taxon>
        <taxon>Stenosarchaea group</taxon>
        <taxon>Halobacteria</taxon>
        <taxon>Halobacteriales</taxon>
        <taxon>Natrialbaceae</taxon>
        <taxon>Natrinema</taxon>
    </lineage>
</organism>
<keyword evidence="1" id="KW-0472">Membrane</keyword>
<feature type="transmembrane region" description="Helical" evidence="1">
    <location>
        <begin position="7"/>
        <end position="30"/>
    </location>
</feature>
<gene>
    <name evidence="2" type="ORF">SAMN05216285_1161</name>
</gene>
<accession>A0A1I0MYZ5</accession>